<accession>A0A366HDP6</accession>
<dbReference type="Gene3D" id="3.40.30.10">
    <property type="entry name" value="Glutaredoxin"/>
    <property type="match status" value="1"/>
</dbReference>
<dbReference type="Proteomes" id="UP000253426">
    <property type="component" value="Unassembled WGS sequence"/>
</dbReference>
<dbReference type="InterPro" id="IPR036249">
    <property type="entry name" value="Thioredoxin-like_sf"/>
</dbReference>
<dbReference type="AlphaFoldDB" id="A0A366HDP6"/>
<evidence type="ECO:0000313" key="2">
    <source>
        <dbReference type="Proteomes" id="UP000253426"/>
    </source>
</evidence>
<evidence type="ECO:0000313" key="1">
    <source>
        <dbReference type="EMBL" id="RBP40573.1"/>
    </source>
</evidence>
<sequence length="282" mass="32036">MKLEPHKVVSQQEWTTARKALLKKEKESSKLLDQLAEERRKLPWVKVTKDYVFDAPGGAKVKLADLFGRHSQLVVYHFMFGPDWKEGCPSCSYVSDHNNATLPHLGARDVSYVAISHAPMAKLEAFKKRMGWNFQWVSAYHTDFNQDYHVSFSKEETAKGKVYYNYEETEFPSEEGPGLSVFYKNEAGEIFHTYSTFGRGLDILLGTYRILDMVPKGRDEEELPFGMAWLRYHDRYENSGGDQKFADADMPYWPVSSPEEVANGGCGCASGSAKKSKEEALA</sequence>
<organism evidence="1 2">
    <name type="scientific">Roseimicrobium gellanilyticum</name>
    <dbReference type="NCBI Taxonomy" id="748857"/>
    <lineage>
        <taxon>Bacteria</taxon>
        <taxon>Pseudomonadati</taxon>
        <taxon>Verrucomicrobiota</taxon>
        <taxon>Verrucomicrobiia</taxon>
        <taxon>Verrucomicrobiales</taxon>
        <taxon>Verrucomicrobiaceae</taxon>
        <taxon>Roseimicrobium</taxon>
    </lineage>
</organism>
<keyword evidence="2" id="KW-1185">Reference proteome</keyword>
<protein>
    <submittedName>
        <fullName evidence="1">Putative dithiol-disulfide oxidoreductase (DUF899 family)</fullName>
    </submittedName>
</protein>
<dbReference type="RefSeq" id="WP_113960427.1">
    <property type="nucleotide sequence ID" value="NZ_QNRR01000008.1"/>
</dbReference>
<gene>
    <name evidence="1" type="ORF">DES53_108280</name>
</gene>
<dbReference type="Pfam" id="PF05988">
    <property type="entry name" value="DUF899"/>
    <property type="match status" value="1"/>
</dbReference>
<proteinExistence type="predicted"/>
<reference evidence="1 2" key="1">
    <citation type="submission" date="2018-06" db="EMBL/GenBank/DDBJ databases">
        <title>Genomic Encyclopedia of Type Strains, Phase IV (KMG-IV): sequencing the most valuable type-strain genomes for metagenomic binning, comparative biology and taxonomic classification.</title>
        <authorList>
            <person name="Goeker M."/>
        </authorList>
    </citation>
    <scope>NUCLEOTIDE SEQUENCE [LARGE SCALE GENOMIC DNA]</scope>
    <source>
        <strain evidence="1 2">DSM 25532</strain>
    </source>
</reference>
<dbReference type="InterPro" id="IPR010296">
    <property type="entry name" value="DUF899_thioredox"/>
</dbReference>
<comment type="caution">
    <text evidence="1">The sequence shown here is derived from an EMBL/GenBank/DDBJ whole genome shotgun (WGS) entry which is preliminary data.</text>
</comment>
<dbReference type="EMBL" id="QNRR01000008">
    <property type="protein sequence ID" value="RBP40573.1"/>
    <property type="molecule type" value="Genomic_DNA"/>
</dbReference>
<name>A0A366HDP6_9BACT</name>
<dbReference type="SUPFAM" id="SSF52833">
    <property type="entry name" value="Thioredoxin-like"/>
    <property type="match status" value="1"/>
</dbReference>
<dbReference type="OrthoDB" id="574359at2"/>